<dbReference type="RefSeq" id="XP_001240395.2">
    <property type="nucleotide sequence ID" value="XM_001240394.2"/>
</dbReference>
<dbReference type="GO" id="GO:0009254">
    <property type="term" value="P:peptidoglycan turnover"/>
    <property type="evidence" value="ECO:0007669"/>
    <property type="project" value="TreeGrafter"/>
</dbReference>
<evidence type="ECO:0000313" key="6">
    <source>
        <dbReference type="EMBL" id="EAS28812.2"/>
    </source>
</evidence>
<comment type="similarity">
    <text evidence="1">Belongs to the glycosyl hydrolase 3 family.</text>
</comment>
<dbReference type="OMA" id="MICHTFD"/>
<feature type="domain" description="N-acetyltransferase" evidence="5">
    <location>
        <begin position="702"/>
        <end position="850"/>
    </location>
</feature>
<dbReference type="InterPro" id="IPR036962">
    <property type="entry name" value="Glyco_hydro_3_N_sf"/>
</dbReference>
<dbReference type="Pfam" id="PF00583">
    <property type="entry name" value="Acetyltransf_1"/>
    <property type="match status" value="2"/>
</dbReference>
<dbReference type="InterPro" id="IPR017853">
    <property type="entry name" value="GH"/>
</dbReference>
<dbReference type="STRING" id="246410.A0A0E1RUZ7"/>
<reference evidence="7" key="2">
    <citation type="journal article" date="2010" name="Genome Res.">
        <title>Population genomic sequencing of Coccidioides fungi reveals recent hybridization and transposon control.</title>
        <authorList>
            <person name="Neafsey D.E."/>
            <person name="Barker B.M."/>
            <person name="Sharpton T.J."/>
            <person name="Stajich J.E."/>
            <person name="Park D.J."/>
            <person name="Whiston E."/>
            <person name="Hung C.-Y."/>
            <person name="McMahan C."/>
            <person name="White J."/>
            <person name="Sykes S."/>
            <person name="Heiman D."/>
            <person name="Young S."/>
            <person name="Zeng Q."/>
            <person name="Abouelleil A."/>
            <person name="Aftuck L."/>
            <person name="Bessette D."/>
            <person name="Brown A."/>
            <person name="FitzGerald M."/>
            <person name="Lui A."/>
            <person name="Macdonald J.P."/>
            <person name="Priest M."/>
            <person name="Orbach M.J."/>
            <person name="Galgiani J.N."/>
            <person name="Kirkland T.N."/>
            <person name="Cole G.T."/>
            <person name="Birren B.W."/>
            <person name="Henn M.R."/>
            <person name="Taylor J.W."/>
            <person name="Rounsley S.D."/>
        </authorList>
    </citation>
    <scope>GENOME REANNOTATION</scope>
    <source>
        <strain evidence="7">RS</strain>
    </source>
</reference>
<evidence type="ECO:0000256" key="4">
    <source>
        <dbReference type="ARBA" id="ARBA00023295"/>
    </source>
</evidence>
<dbReference type="PANTHER" id="PTHR30480:SF16">
    <property type="entry name" value="GLYCOSIDE HYDROLASE FAMILY 3 DOMAIN PROTEIN"/>
    <property type="match status" value="1"/>
</dbReference>
<evidence type="ECO:0000256" key="3">
    <source>
        <dbReference type="ARBA" id="ARBA00023180"/>
    </source>
</evidence>
<evidence type="ECO:0000256" key="2">
    <source>
        <dbReference type="ARBA" id="ARBA00022801"/>
    </source>
</evidence>
<keyword evidence="4" id="KW-0326">Glycosidase</keyword>
<proteinExistence type="inferred from homology"/>
<dbReference type="InParanoid" id="A0A0E1RUZ7"/>
<sequence>MDNDELRRQLGQLFIVGFRSLIATDEVKSLIQAPYYCGTIILFQRNIESAEQLIALINDLQQTARDAGHTRPLFIAVDQENGLVTRIKPPIATQLPGAMAVGATGDIDDAIRVSTATGEILDALGINMNYAPLCDVNSEPANPVIGVRSPGDDGTFVGRITSNIAKGLRKNSIVPCAKHFPGHGSTKVDSHYGVPVVRKPKEDLEACELLPFRRAVAEGIEAIMTSHVVMSAFDDAGLPSSVSKDVVNFLRRGLQHEGLIITDCLEMDAIRVQIGTEKGAVRALAAGVDCAMICHTYDVQVRALEEAFNACKIGTIPLRQISQSVSRVHALKDKFFDWDSVFRHRSVNTVTQLNLKHQELANDIYARSVTVIRDDQKALPLSRGGSLVYVYPCGKALRVGASGSGETVTCVPYTPPEFSQILKLFVPDLIECPFFDDATLDESTKSKISQADAVILASRNCRLNPSQRLIGTQLVNHSKKLVSIATCVPYDFLNSGIKTCLAMYEPTVEAFQAAANVIFGVNEGVGKLPVCTKRPPLPIDSFDPERDMKLAINLWHMLLPHYAVPADRLHHLLDRPNGKHFTIYVEDQLAGFIATYVNEDRPTAYISVLLVHPKFRSRGVGTALVEHARRQLRGAARSVTIGSSFPRFFLGVPLDIPEEAQNFFIHRGFVPTRGPSSRDYTADLRTYQPPEGVLQRAAAAGVTFTPWRINLYLECMANIRELWGDDEVWLGAYERLARQNRHEQVMVAMDRSGKQIGWTLMQELGLGMTNDLAFMPLLGQKTGQIGCLGIHPDARNKGVGLALVVSAAMDMKGRGLEKVFVDWTNHVNFYEKAGFEVWREYRSMTLKESV</sequence>
<dbReference type="PANTHER" id="PTHR30480">
    <property type="entry name" value="BETA-HEXOSAMINIDASE-RELATED"/>
    <property type="match status" value="1"/>
</dbReference>
<keyword evidence="2" id="KW-0378">Hydrolase</keyword>
<dbReference type="Gene3D" id="3.40.630.30">
    <property type="match status" value="2"/>
</dbReference>
<dbReference type="KEGG" id="cim:CIMG_07558"/>
<dbReference type="InterPro" id="IPR036881">
    <property type="entry name" value="Glyco_hydro_3_C_sf"/>
</dbReference>
<dbReference type="GO" id="GO:0004553">
    <property type="term" value="F:hydrolase activity, hydrolyzing O-glycosyl compounds"/>
    <property type="evidence" value="ECO:0007669"/>
    <property type="project" value="InterPro"/>
</dbReference>
<dbReference type="GO" id="GO:0016747">
    <property type="term" value="F:acyltransferase activity, transferring groups other than amino-acyl groups"/>
    <property type="evidence" value="ECO:0007669"/>
    <property type="project" value="InterPro"/>
</dbReference>
<dbReference type="SUPFAM" id="SSF55729">
    <property type="entry name" value="Acyl-CoA N-acyltransferases (Nat)"/>
    <property type="match status" value="1"/>
</dbReference>
<dbReference type="SUPFAM" id="SSF51445">
    <property type="entry name" value="(Trans)glycosidases"/>
    <property type="match status" value="1"/>
</dbReference>
<gene>
    <name evidence="6" type="ORF">CIMG_07558</name>
</gene>
<organism evidence="6 7">
    <name type="scientific">Coccidioides immitis (strain RS)</name>
    <name type="common">Valley fever fungus</name>
    <dbReference type="NCBI Taxonomy" id="246410"/>
    <lineage>
        <taxon>Eukaryota</taxon>
        <taxon>Fungi</taxon>
        <taxon>Dikarya</taxon>
        <taxon>Ascomycota</taxon>
        <taxon>Pezizomycotina</taxon>
        <taxon>Eurotiomycetes</taxon>
        <taxon>Eurotiomycetidae</taxon>
        <taxon>Onygenales</taxon>
        <taxon>Onygenaceae</taxon>
        <taxon>Coccidioides</taxon>
    </lineage>
</organism>
<protein>
    <submittedName>
        <fullName evidence="6">Beta-N-acetylglucosaminidase</fullName>
    </submittedName>
</protein>
<reference evidence="7" key="1">
    <citation type="journal article" date="2009" name="Genome Res.">
        <title>Comparative genomic analyses of the human fungal pathogens Coccidioides and their relatives.</title>
        <authorList>
            <person name="Sharpton T.J."/>
            <person name="Stajich J.E."/>
            <person name="Rounsley S.D."/>
            <person name="Gardner M.J."/>
            <person name="Wortman J.R."/>
            <person name="Jordar V.S."/>
            <person name="Maiti R."/>
            <person name="Kodira C.D."/>
            <person name="Neafsey D.E."/>
            <person name="Zeng Q."/>
            <person name="Hung C.-Y."/>
            <person name="McMahan C."/>
            <person name="Muszewska A."/>
            <person name="Grynberg M."/>
            <person name="Mandel M.A."/>
            <person name="Kellner E.M."/>
            <person name="Barker B.M."/>
            <person name="Galgiani J.N."/>
            <person name="Orbach M.J."/>
            <person name="Kirkland T.N."/>
            <person name="Cole G.T."/>
            <person name="Henn M.R."/>
            <person name="Birren B.W."/>
            <person name="Taylor J.W."/>
        </authorList>
    </citation>
    <scope>NUCLEOTIDE SEQUENCE [LARGE SCALE GENOMIC DNA]</scope>
    <source>
        <strain evidence="7">RS</strain>
    </source>
</reference>
<accession>A0A0E1RUZ7</accession>
<dbReference type="Gene3D" id="3.40.50.1700">
    <property type="entry name" value="Glycoside hydrolase family 3 C-terminal domain"/>
    <property type="match status" value="1"/>
</dbReference>
<dbReference type="CDD" id="cd04301">
    <property type="entry name" value="NAT_SF"/>
    <property type="match status" value="2"/>
</dbReference>
<dbReference type="EMBL" id="GG704913">
    <property type="protein sequence ID" value="EAS28812.2"/>
    <property type="molecule type" value="Genomic_DNA"/>
</dbReference>
<dbReference type="InterPro" id="IPR000182">
    <property type="entry name" value="GNAT_dom"/>
</dbReference>
<evidence type="ECO:0000259" key="5">
    <source>
        <dbReference type="PROSITE" id="PS51186"/>
    </source>
</evidence>
<evidence type="ECO:0000256" key="1">
    <source>
        <dbReference type="ARBA" id="ARBA00005336"/>
    </source>
</evidence>
<dbReference type="VEuPathDB" id="FungiDB:CIMG_07558"/>
<dbReference type="InterPro" id="IPR001764">
    <property type="entry name" value="Glyco_hydro_3_N"/>
</dbReference>
<dbReference type="Gene3D" id="3.20.20.300">
    <property type="entry name" value="Glycoside hydrolase, family 3, N-terminal domain"/>
    <property type="match status" value="1"/>
</dbReference>
<name>A0A0E1RUZ7_COCIM</name>
<keyword evidence="3" id="KW-0325">Glycoprotein</keyword>
<dbReference type="GeneID" id="4559991"/>
<dbReference type="PROSITE" id="PS51186">
    <property type="entry name" value="GNAT"/>
    <property type="match status" value="2"/>
</dbReference>
<dbReference type="Proteomes" id="UP000001261">
    <property type="component" value="Unassembled WGS sequence"/>
</dbReference>
<dbReference type="Pfam" id="PF00933">
    <property type="entry name" value="Glyco_hydro_3"/>
    <property type="match status" value="1"/>
</dbReference>
<dbReference type="OrthoDB" id="47059at2759"/>
<dbReference type="AlphaFoldDB" id="A0A0E1RUZ7"/>
<feature type="domain" description="N-acetyltransferase" evidence="5">
    <location>
        <begin position="537"/>
        <end position="691"/>
    </location>
</feature>
<keyword evidence="7" id="KW-1185">Reference proteome</keyword>
<evidence type="ECO:0000313" key="7">
    <source>
        <dbReference type="Proteomes" id="UP000001261"/>
    </source>
</evidence>
<dbReference type="InterPro" id="IPR050226">
    <property type="entry name" value="NagZ_Beta-hexosaminidase"/>
</dbReference>
<dbReference type="InterPro" id="IPR016181">
    <property type="entry name" value="Acyl_CoA_acyltransferase"/>
</dbReference>
<dbReference type="GO" id="GO:0005975">
    <property type="term" value="P:carbohydrate metabolic process"/>
    <property type="evidence" value="ECO:0007669"/>
    <property type="project" value="InterPro"/>
</dbReference>